<evidence type="ECO:0000313" key="2">
    <source>
        <dbReference type="Proteomes" id="UP000691718"/>
    </source>
</evidence>
<keyword evidence="2" id="KW-1185">Reference proteome</keyword>
<evidence type="ECO:0000313" key="1">
    <source>
        <dbReference type="EMBL" id="CAG4966272.1"/>
    </source>
</evidence>
<organism evidence="1 2">
    <name type="scientific">Parnassius apollo</name>
    <name type="common">Apollo butterfly</name>
    <name type="synonym">Papilio apollo</name>
    <dbReference type="NCBI Taxonomy" id="110799"/>
    <lineage>
        <taxon>Eukaryota</taxon>
        <taxon>Metazoa</taxon>
        <taxon>Ecdysozoa</taxon>
        <taxon>Arthropoda</taxon>
        <taxon>Hexapoda</taxon>
        <taxon>Insecta</taxon>
        <taxon>Pterygota</taxon>
        <taxon>Neoptera</taxon>
        <taxon>Endopterygota</taxon>
        <taxon>Lepidoptera</taxon>
        <taxon>Glossata</taxon>
        <taxon>Ditrysia</taxon>
        <taxon>Papilionoidea</taxon>
        <taxon>Papilionidae</taxon>
        <taxon>Parnassiinae</taxon>
        <taxon>Parnassini</taxon>
        <taxon>Parnassius</taxon>
        <taxon>Parnassius</taxon>
    </lineage>
</organism>
<accession>A0A8S3WKZ6</accession>
<dbReference type="Proteomes" id="UP000691718">
    <property type="component" value="Unassembled WGS sequence"/>
</dbReference>
<protein>
    <submittedName>
        <fullName evidence="1">(apollo) hypothetical protein</fullName>
    </submittedName>
</protein>
<gene>
    <name evidence="1" type="ORF">PAPOLLO_LOCUS7579</name>
</gene>
<comment type="caution">
    <text evidence="1">The sequence shown here is derived from an EMBL/GenBank/DDBJ whole genome shotgun (WGS) entry which is preliminary data.</text>
</comment>
<reference evidence="1" key="1">
    <citation type="submission" date="2021-04" db="EMBL/GenBank/DDBJ databases">
        <authorList>
            <person name="Tunstrom K."/>
        </authorList>
    </citation>
    <scope>NUCLEOTIDE SEQUENCE</scope>
</reference>
<dbReference type="AlphaFoldDB" id="A0A8S3WKZ6"/>
<sequence>MRQDLEDSISYCFDLQQIQSKLRNKPTIIAKEEYIEIFKELGQLYSLEQDWELKDTKDLKKFYKDLKNKQYEKDFLQSQRG</sequence>
<proteinExistence type="predicted"/>
<dbReference type="EMBL" id="CAJQZP010000527">
    <property type="protein sequence ID" value="CAG4966272.1"/>
    <property type="molecule type" value="Genomic_DNA"/>
</dbReference>
<name>A0A8S3WKZ6_PARAO</name>